<protein>
    <submittedName>
        <fullName evidence="2">Uncharacterized protein</fullName>
    </submittedName>
</protein>
<dbReference type="Proteomes" id="UP000518266">
    <property type="component" value="Unassembled WGS sequence"/>
</dbReference>
<evidence type="ECO:0000313" key="2">
    <source>
        <dbReference type="EMBL" id="KAF3859106.1"/>
    </source>
</evidence>
<accession>A0A7J5ZBL4</accession>
<dbReference type="AlphaFoldDB" id="A0A7J5ZBL4"/>
<comment type="caution">
    <text evidence="2">The sequence shown here is derived from an EMBL/GenBank/DDBJ whole genome shotgun (WGS) entry which is preliminary data.</text>
</comment>
<proteinExistence type="predicted"/>
<name>A0A7J5ZBL4_DISMA</name>
<feature type="compositionally biased region" description="Basic residues" evidence="1">
    <location>
        <begin position="29"/>
        <end position="47"/>
    </location>
</feature>
<evidence type="ECO:0000313" key="3">
    <source>
        <dbReference type="Proteomes" id="UP000518266"/>
    </source>
</evidence>
<organism evidence="2 3">
    <name type="scientific">Dissostichus mawsoni</name>
    <name type="common">Antarctic cod</name>
    <dbReference type="NCBI Taxonomy" id="36200"/>
    <lineage>
        <taxon>Eukaryota</taxon>
        <taxon>Metazoa</taxon>
        <taxon>Chordata</taxon>
        <taxon>Craniata</taxon>
        <taxon>Vertebrata</taxon>
        <taxon>Euteleostomi</taxon>
        <taxon>Actinopterygii</taxon>
        <taxon>Neopterygii</taxon>
        <taxon>Teleostei</taxon>
        <taxon>Neoteleostei</taxon>
        <taxon>Acanthomorphata</taxon>
        <taxon>Eupercaria</taxon>
        <taxon>Perciformes</taxon>
        <taxon>Notothenioidei</taxon>
        <taxon>Nototheniidae</taxon>
        <taxon>Dissostichus</taxon>
    </lineage>
</organism>
<feature type="region of interest" description="Disordered" evidence="1">
    <location>
        <begin position="65"/>
        <end position="87"/>
    </location>
</feature>
<keyword evidence="3" id="KW-1185">Reference proteome</keyword>
<dbReference type="EMBL" id="JAAKFY010000003">
    <property type="protein sequence ID" value="KAF3859106.1"/>
    <property type="molecule type" value="Genomic_DNA"/>
</dbReference>
<gene>
    <name evidence="2" type="ORF">F7725_021505</name>
</gene>
<evidence type="ECO:0000256" key="1">
    <source>
        <dbReference type="SAM" id="MobiDB-lite"/>
    </source>
</evidence>
<reference evidence="2 3" key="1">
    <citation type="submission" date="2020-03" db="EMBL/GenBank/DDBJ databases">
        <title>Dissostichus mawsoni Genome sequencing and assembly.</title>
        <authorList>
            <person name="Park H."/>
        </authorList>
    </citation>
    <scope>NUCLEOTIDE SEQUENCE [LARGE SCALE GENOMIC DNA]</scope>
    <source>
        <strain evidence="2">DM0001</strain>
        <tissue evidence="2">Muscle</tissue>
    </source>
</reference>
<sequence>MSQSSQRLREAGSPPSAARRNTSGSGSLRKFKPRGVRHTHASSRSKHHEAAGTLLLTEGLLTDRTGRGLSSQDVKRDLAGKPEAQNAVDVTEMDASGLQHMLNTPQSGLGFYCETDMMCVCPPCGVSSAGACLQFLFGLGSSVI</sequence>
<feature type="region of interest" description="Disordered" evidence="1">
    <location>
        <begin position="1"/>
        <end position="51"/>
    </location>
</feature>